<reference evidence="2" key="5">
    <citation type="submission" date="2025-09" db="UniProtKB">
        <authorList>
            <consortium name="Ensembl"/>
        </authorList>
    </citation>
    <scope>IDENTIFICATION</scope>
</reference>
<gene>
    <name evidence="2" type="primary">TPRX2</name>
</gene>
<organism evidence="2 3">
    <name type="scientific">Homo sapiens</name>
    <name type="common">Human</name>
    <dbReference type="NCBI Taxonomy" id="9606"/>
    <lineage>
        <taxon>Eukaryota</taxon>
        <taxon>Metazoa</taxon>
        <taxon>Chordata</taxon>
        <taxon>Craniata</taxon>
        <taxon>Vertebrata</taxon>
        <taxon>Euteleostomi</taxon>
        <taxon>Mammalia</taxon>
        <taxon>Eutheria</taxon>
        <taxon>Euarchontoglires</taxon>
        <taxon>Primates</taxon>
        <taxon>Haplorrhini</taxon>
        <taxon>Catarrhini</taxon>
        <taxon>Hominidae</taxon>
        <taxon>Homo</taxon>
    </lineage>
</organism>
<sequence length="81" mass="8267">MQDPGHLQEGPVPELRPATESGGDAQPQGATAAGVVQESPRQTSSGAAAPAAAPARPWAERPRSPRCAPSPCSRCLLPWGS</sequence>
<name>A0A8V8TPE6_HUMAN</name>
<keyword evidence="3" id="KW-1185">Reference proteome</keyword>
<reference evidence="2 3" key="3">
    <citation type="journal article" date="2004" name="Nature">
        <title>Finishing the euchromatic sequence of the human genome.</title>
        <authorList>
            <consortium name="International Human Genome Sequencing Consortium"/>
        </authorList>
    </citation>
    <scope>NUCLEOTIDE SEQUENCE [LARGE SCALE GENOMIC DNA]</scope>
</reference>
<dbReference type="AlphaFoldDB" id="A0A8V8TPE6"/>
<reference evidence="2 3" key="1">
    <citation type="journal article" date="2001" name="Nature">
        <title>Initial sequencing and analysis of the human genome.</title>
        <authorList>
            <consortium name="International Human Genome Sequencing Consortium"/>
            <person name="Lander E.S."/>
            <person name="Linton L.M."/>
            <person name="Birren B."/>
            <person name="Nusbaum C."/>
            <person name="Zody M.C."/>
            <person name="Baldwin J."/>
            <person name="Devon K."/>
            <person name="Dewar K."/>
            <person name="Doyle M."/>
            <person name="FitzHugh W."/>
            <person name="Funke R."/>
            <person name="Gage D."/>
            <person name="Harris K."/>
            <person name="Heaford A."/>
            <person name="Howland J."/>
            <person name="Kann L."/>
            <person name="Lehoczky J."/>
            <person name="LeVine R."/>
            <person name="McEwan P."/>
            <person name="McKernan K."/>
            <person name="Meldrim J."/>
            <person name="Mesirov J.P."/>
            <person name="Miranda C."/>
            <person name="Morris W."/>
            <person name="Naylor J."/>
            <person name="Raymond C."/>
            <person name="Rosetti M."/>
            <person name="Santos R."/>
            <person name="Sheridan A."/>
            <person name="Sougnez C."/>
            <person name="Stange-Thomann N."/>
            <person name="Stojanovic N."/>
            <person name="Subramanian A."/>
            <person name="Wyman D."/>
            <person name="Rogers J."/>
            <person name="Sulston J."/>
            <person name="Ainscough R."/>
            <person name="Beck S."/>
            <person name="Bentley D."/>
            <person name="Burton J."/>
            <person name="Clee C."/>
            <person name="Carter N."/>
            <person name="Coulson A."/>
            <person name="Deadman R."/>
            <person name="Deloukas P."/>
            <person name="Dunham A."/>
            <person name="Dunham I."/>
            <person name="Durbin R."/>
            <person name="French L."/>
            <person name="Grafham D."/>
            <person name="Gregory S."/>
            <person name="Hubbard T."/>
            <person name="Humphray S."/>
            <person name="Hunt A."/>
            <person name="Jones M."/>
            <person name="Lloyd C."/>
            <person name="McMurray A."/>
            <person name="Matthews L."/>
            <person name="Mercer S."/>
            <person name="Milne S."/>
            <person name="Mullikin J.C."/>
            <person name="Mungall A."/>
            <person name="Plumb R."/>
            <person name="Ross M."/>
            <person name="Shownkeen R."/>
            <person name="Sims S."/>
            <person name="Waterston R.H."/>
            <person name="Wilson R.K."/>
            <person name="Hillier L.W."/>
            <person name="McPherson J.D."/>
            <person name="Marra M.A."/>
            <person name="Mardis E.R."/>
            <person name="Fulton L.A."/>
            <person name="Chinwalla A.T."/>
            <person name="Pepin K.H."/>
            <person name="Gish W.R."/>
            <person name="Chissoe S.L."/>
            <person name="Wendl M.C."/>
            <person name="Delehaunty K.D."/>
            <person name="Miner T.L."/>
            <person name="Delehaunty A."/>
            <person name="Kramer J.B."/>
            <person name="Cook L.L."/>
            <person name="Fulton R.S."/>
            <person name="Johnson D.L."/>
            <person name="Minx P.J."/>
            <person name="Clifton S.W."/>
            <person name="Hawkins T."/>
            <person name="Branscomb E."/>
            <person name="Predki P."/>
            <person name="Richardson P."/>
            <person name="Wenning S."/>
            <person name="Slezak T."/>
            <person name="Doggett N."/>
            <person name="Cheng J.F."/>
            <person name="Olsen A."/>
            <person name="Lucas S."/>
            <person name="Elkin C."/>
            <person name="Uberbacher E."/>
            <person name="Frazier M."/>
            <person name="Gibbs R.A."/>
            <person name="Muzny D.M."/>
            <person name="Scherer S.E."/>
            <person name="Bouck J.B."/>
            <person name="Sodergren E.J."/>
            <person name="Worley K.C."/>
            <person name="Rives C.M."/>
            <person name="Gorrell J.H."/>
            <person name="Metzker M.L."/>
            <person name="Naylor S.L."/>
            <person name="Kucherlapati R.S."/>
            <person name="Nelson D.L."/>
            <person name="Weinstock G.M."/>
            <person name="Sakaki Y."/>
            <person name="Fujiyama A."/>
            <person name="Hattori M."/>
            <person name="Yada T."/>
            <person name="Toyoda A."/>
            <person name="Itoh T."/>
            <person name="Kawagoe C."/>
            <person name="Watanabe H."/>
            <person name="Totoki Y."/>
            <person name="Taylor T."/>
            <person name="Weissenbach J."/>
            <person name="Heilig R."/>
            <person name="Saurin W."/>
            <person name="Artiguenave F."/>
            <person name="Brottier P."/>
            <person name="Bruls T."/>
            <person name="Pelletier E."/>
            <person name="Robert C."/>
            <person name="Wincker P."/>
            <person name="Smith D.R."/>
            <person name="Doucette-Stamm L."/>
            <person name="Rubenfield M."/>
            <person name="Weinstock K."/>
            <person name="Lee H.M."/>
            <person name="Dubois J."/>
            <person name="Rosenthal A."/>
            <person name="Platzer M."/>
            <person name="Nyakatura G."/>
            <person name="Taudien S."/>
            <person name="Rump A."/>
            <person name="Yang H."/>
            <person name="Yu J."/>
            <person name="Wang J."/>
            <person name="Huang G."/>
            <person name="Gu J."/>
            <person name="Hood L."/>
            <person name="Rowen L."/>
            <person name="Madan A."/>
            <person name="Qin S."/>
            <person name="Davis R.W."/>
            <person name="Federspiel N.A."/>
            <person name="Abola A.P."/>
            <person name="Proctor M.J."/>
            <person name="Myers R.M."/>
            <person name="Schmutz J."/>
            <person name="Dickson M."/>
            <person name="Grimwood J."/>
            <person name="Cox D.R."/>
            <person name="Olson M.V."/>
            <person name="Kaul R."/>
            <person name="Raymond C."/>
            <person name="Shimizu N."/>
            <person name="Kawasaki K."/>
            <person name="Minoshima S."/>
            <person name="Evans G.A."/>
            <person name="Athanasiou M."/>
            <person name="Schultz R."/>
            <person name="Roe B.A."/>
            <person name="Chen F."/>
            <person name="Pan H."/>
            <person name="Ramser J."/>
            <person name="Lehrach H."/>
            <person name="Reinhardt R."/>
            <person name="McCombie W.R."/>
            <person name="de la Bastide M."/>
            <person name="Dedhia N."/>
            <person name="Blocker H."/>
            <person name="Hornischer K."/>
            <person name="Nordsiek G."/>
            <person name="Agarwala R."/>
            <person name="Aravind L."/>
            <person name="Bailey J.A."/>
            <person name="Bateman A."/>
            <person name="Batzoglou S."/>
            <person name="Birney E."/>
            <person name="Bork P."/>
            <person name="Brown D.G."/>
            <person name="Burge C.B."/>
            <person name="Cerutti L."/>
            <person name="Chen H.C."/>
            <person name="Church D."/>
            <person name="Clamp M."/>
            <person name="Copley R.R."/>
            <person name="Doerks T."/>
            <person name="Eddy S.R."/>
            <person name="Eichler E.E."/>
            <person name="Furey T.S."/>
            <person name="Galagan J."/>
            <person name="Gilbert J.G."/>
            <person name="Harmon C."/>
            <person name="Hayashizaki Y."/>
            <person name="Haussler D."/>
            <person name="Hermjakob H."/>
            <person name="Hokamp K."/>
            <person name="Jang W."/>
            <person name="Johnson L.S."/>
            <person name="Jones T.A."/>
            <person name="Kasif S."/>
            <person name="Kaspryzk A."/>
            <person name="Kennedy S."/>
            <person name="Kent W.J."/>
            <person name="Kitts P."/>
            <person name="Koonin E.V."/>
            <person name="Korf I."/>
            <person name="Kulp D."/>
            <person name="Lancet D."/>
            <person name="Lowe T.M."/>
            <person name="McLysaght A."/>
            <person name="Mikkelsen T."/>
            <person name="Moran J.V."/>
            <person name="Mulder N."/>
            <person name="Pollara V.J."/>
            <person name="Ponting C.P."/>
            <person name="Schuler G."/>
            <person name="Schultz J."/>
            <person name="Slater G."/>
            <person name="Smit A.F."/>
            <person name="Stupka E."/>
            <person name="Szustakowski J."/>
            <person name="Thierry-Mieg D."/>
            <person name="Thierry-Mieg J."/>
            <person name="Wagner L."/>
            <person name="Wallis J."/>
            <person name="Wheeler R."/>
            <person name="Williams A."/>
            <person name="Wolf Y.I."/>
            <person name="Wolfe K.H."/>
            <person name="Yang S.P."/>
            <person name="Yeh R.F."/>
            <person name="Collins F."/>
            <person name="Guyer M.S."/>
            <person name="Peterson J."/>
            <person name="Felsenfeld A."/>
            <person name="Wetterstrand K.A."/>
            <person name="Patrinos A."/>
            <person name="Morgan M.J."/>
            <person name="de Jong P."/>
            <person name="Catanese J.J."/>
            <person name="Osoegawa K."/>
            <person name="Shizuya H."/>
            <person name="Choi S."/>
            <person name="Chen Y.J."/>
        </authorList>
    </citation>
    <scope>NUCLEOTIDE SEQUENCE [LARGE SCALE GENOMIC DNA]</scope>
</reference>
<evidence type="ECO:0000313" key="2">
    <source>
        <dbReference type="Ensembl" id="ENSP00000514105.1"/>
    </source>
</evidence>
<evidence type="ECO:0000313" key="3">
    <source>
        <dbReference type="Proteomes" id="UP000005640"/>
    </source>
</evidence>
<protein>
    <submittedName>
        <fullName evidence="2">Tetrapeptide repeat homeobox 2</fullName>
    </submittedName>
</protein>
<feature type="compositionally biased region" description="Low complexity" evidence="1">
    <location>
        <begin position="47"/>
        <end position="57"/>
    </location>
</feature>
<feature type="region of interest" description="Disordered" evidence="1">
    <location>
        <begin position="1"/>
        <end position="72"/>
    </location>
</feature>
<dbReference type="GeneTree" id="ENSGT00940000164595"/>
<accession>A0A8V8TPE6</accession>
<dbReference type="Proteomes" id="UP000005640">
    <property type="component" value="Chromosome 19"/>
</dbReference>
<dbReference type="EMBL" id="AC024582">
    <property type="status" value="NOT_ANNOTATED_CDS"/>
    <property type="molecule type" value="Genomic_DNA"/>
</dbReference>
<dbReference type="Ensembl" id="ENST00000699059.1">
    <property type="protein sequence ID" value="ENSP00000514105.1"/>
    <property type="gene ID" value="ENSG00000259009.5"/>
</dbReference>
<proteinExistence type="predicted"/>
<reference evidence="2" key="4">
    <citation type="submission" date="2025-08" db="UniProtKB">
        <authorList>
            <consortium name="Ensembl"/>
        </authorList>
    </citation>
    <scope>IDENTIFICATION</scope>
</reference>
<evidence type="ECO:0000256" key="1">
    <source>
        <dbReference type="SAM" id="MobiDB-lite"/>
    </source>
</evidence>
<dbReference type="HGNC" id="HGNC:32175">
    <property type="gene designation" value="TPRX2"/>
</dbReference>
<reference evidence="2 3" key="2">
    <citation type="journal article" date="2004" name="Nature">
        <title>The DNA sequence and biology of human chromosome 19.</title>
        <authorList>
            <person name="Grimwood J."/>
            <person name="Gordon L.A."/>
            <person name="Olsen A."/>
            <person name="Terry A."/>
            <person name="Schmutz J."/>
            <person name="Lamerdin J."/>
            <person name="Hellsten U."/>
            <person name="Goodstein D."/>
            <person name="Couronne O."/>
            <person name="Tran-Gyamfi M."/>
            <person name="Aerts A."/>
            <person name="Altherr M."/>
            <person name="Ashworth L."/>
            <person name="Bajorek E."/>
            <person name="Black S."/>
            <person name="Branscomb E."/>
            <person name="Caenepeel S."/>
            <person name="Carrano A."/>
            <person name="Caoile C."/>
            <person name="Chan Y.M."/>
            <person name="Christensen M."/>
            <person name="Cleland C.A."/>
            <person name="Copeland A."/>
            <person name="Dalin E."/>
            <person name="Dehal P."/>
            <person name="Denys M."/>
            <person name="Detter J.C."/>
            <person name="Escobar J."/>
            <person name="Flowers D."/>
            <person name="Fotopulos D."/>
            <person name="Garcia C."/>
            <person name="Georgescu A.M."/>
            <person name="Glavina T."/>
            <person name="Gomez M."/>
            <person name="Gonzales E."/>
            <person name="Groza M."/>
            <person name="Hammon N."/>
            <person name="Hawkins T."/>
            <person name="Haydu L."/>
            <person name="Ho I."/>
            <person name="Huang W."/>
            <person name="Israni S."/>
            <person name="Jett J."/>
            <person name="Kadner K."/>
            <person name="Kimball H."/>
            <person name="Kobayashi A."/>
            <person name="Larionov V."/>
            <person name="Leem S.H."/>
            <person name="Lopez F."/>
            <person name="Lou Y."/>
            <person name="Lowry S."/>
            <person name="Malfatti S."/>
            <person name="Martinez D."/>
            <person name="McCready P."/>
            <person name="Medina C."/>
            <person name="Morgan J."/>
            <person name="Nelson K."/>
            <person name="Nolan M."/>
            <person name="Ovcharenko I."/>
            <person name="Pitluck S."/>
            <person name="Pollard M."/>
            <person name="Popkie A.P."/>
            <person name="Predki P."/>
            <person name="Quan G."/>
            <person name="Ramirez L."/>
            <person name="Rash S."/>
            <person name="Retterer J."/>
            <person name="Rodriguez A."/>
            <person name="Rogers S."/>
            <person name="Salamov A."/>
            <person name="Salazar A."/>
            <person name="She X."/>
            <person name="Smith D."/>
            <person name="Slezak T."/>
            <person name="Solovyev V."/>
            <person name="Thayer N."/>
            <person name="Tice H."/>
            <person name="Tsai M."/>
            <person name="Ustaszewska A."/>
            <person name="Vo N."/>
            <person name="Wagner M."/>
            <person name="Wheeler J."/>
            <person name="Wu K."/>
            <person name="Xie G."/>
            <person name="Yang J."/>
            <person name="Dubchak I."/>
            <person name="Furey T.S."/>
            <person name="DeJong P."/>
            <person name="Dickson M."/>
            <person name="Gordon D."/>
            <person name="Eichler E.E."/>
            <person name="Pennacchio L.A."/>
            <person name="Richardson P."/>
            <person name="Stubbs L."/>
            <person name="Rokhsar D.S."/>
            <person name="Myers R.M."/>
            <person name="Rubin E.M."/>
            <person name="Lucas S.M."/>
        </authorList>
    </citation>
    <scope>NUCLEOTIDE SEQUENCE [LARGE SCALE GENOMIC DNA]</scope>
</reference>